<evidence type="ECO:0000256" key="1">
    <source>
        <dbReference type="ARBA" id="ARBA00023015"/>
    </source>
</evidence>
<evidence type="ECO:0000256" key="4">
    <source>
        <dbReference type="PROSITE-ProRule" id="PRU00335"/>
    </source>
</evidence>
<protein>
    <submittedName>
        <fullName evidence="6">HTH-type transcriptional repressor NemR</fullName>
    </submittedName>
</protein>
<dbReference type="PANTHER" id="PTHR47506:SF6">
    <property type="entry name" value="HTH-TYPE TRANSCRIPTIONAL REPRESSOR NEMR"/>
    <property type="match status" value="1"/>
</dbReference>
<dbReference type="InterPro" id="IPR011075">
    <property type="entry name" value="TetR_C"/>
</dbReference>
<dbReference type="InterPro" id="IPR036271">
    <property type="entry name" value="Tet_transcr_reg_TetR-rel_C_sf"/>
</dbReference>
<dbReference type="EMBL" id="MT742181">
    <property type="protein sequence ID" value="QPG01400.1"/>
    <property type="molecule type" value="Genomic_DNA"/>
</dbReference>
<keyword evidence="1" id="KW-0805">Transcription regulation</keyword>
<name>A0A7S9H8Y3_ACIJO</name>
<feature type="domain" description="HTH tetR-type" evidence="5">
    <location>
        <begin position="31"/>
        <end position="91"/>
    </location>
</feature>
<dbReference type="SUPFAM" id="SSF46689">
    <property type="entry name" value="Homeodomain-like"/>
    <property type="match status" value="1"/>
</dbReference>
<geneLocation type="plasmid" evidence="6">
    <name>pR4WN_E10B</name>
</geneLocation>
<keyword evidence="6" id="KW-0614">Plasmid</keyword>
<dbReference type="GO" id="GO:0003677">
    <property type="term" value="F:DNA binding"/>
    <property type="evidence" value="ECO:0007669"/>
    <property type="project" value="UniProtKB-UniRule"/>
</dbReference>
<dbReference type="Gene3D" id="1.10.357.10">
    <property type="entry name" value="Tetracycline Repressor, domain 2"/>
    <property type="match status" value="1"/>
</dbReference>
<dbReference type="Pfam" id="PF16925">
    <property type="entry name" value="TetR_C_13"/>
    <property type="match status" value="1"/>
</dbReference>
<evidence type="ECO:0000256" key="3">
    <source>
        <dbReference type="ARBA" id="ARBA00023163"/>
    </source>
</evidence>
<evidence type="ECO:0000313" key="6">
    <source>
        <dbReference type="EMBL" id="QPG01400.1"/>
    </source>
</evidence>
<reference evidence="6" key="1">
    <citation type="submission" date="2020-07" db="EMBL/GenBank/DDBJ databases">
        <title>A novel family of multi-drug resistance mega-plasmids in Acinetobacter species.</title>
        <authorList>
            <person name="Ghaly T.M."/>
            <person name="Sajjad A."/>
            <person name="Tetu S.G."/>
            <person name="Gillings M.R."/>
        </authorList>
    </citation>
    <scope>NUCLEOTIDE SEQUENCE</scope>
    <source>
        <strain evidence="6">E10B</strain>
        <plasmid evidence="6">pR4WN_E10B</plasmid>
    </source>
</reference>
<dbReference type="InterPro" id="IPR009057">
    <property type="entry name" value="Homeodomain-like_sf"/>
</dbReference>
<feature type="DNA-binding region" description="H-T-H motif" evidence="4">
    <location>
        <begin position="54"/>
        <end position="73"/>
    </location>
</feature>
<dbReference type="SUPFAM" id="SSF48498">
    <property type="entry name" value="Tetracyclin repressor-like, C-terminal domain"/>
    <property type="match status" value="1"/>
</dbReference>
<proteinExistence type="predicted"/>
<dbReference type="InterPro" id="IPR001647">
    <property type="entry name" value="HTH_TetR"/>
</dbReference>
<dbReference type="Pfam" id="PF00440">
    <property type="entry name" value="TetR_N"/>
    <property type="match status" value="1"/>
</dbReference>
<sequence>MSYNEKQYDWSIFFTIEYTINMKLTPIKKSEAKRLHILNTSSDLILHKGFTGVGLQEILQSCEIPKGSFYHYFQSKESFGCELVQYYVDNYQVRLNEVWSSDQSAYQKLIGYFKLWIEDPETQCGWADSCLIVKLAAEVADLSEDMRSIMSAGVDDVIQRIAGLIVLGKQDQSIQADTDASTLAQVIYQMWLGAALLSKLQKDKTPLHQALRATEFLLKSAES</sequence>
<dbReference type="PROSITE" id="PS50977">
    <property type="entry name" value="HTH_TETR_2"/>
    <property type="match status" value="1"/>
</dbReference>
<evidence type="ECO:0000256" key="2">
    <source>
        <dbReference type="ARBA" id="ARBA00023125"/>
    </source>
</evidence>
<organism evidence="6">
    <name type="scientific">Acinetobacter johnsonii</name>
    <dbReference type="NCBI Taxonomy" id="40214"/>
    <lineage>
        <taxon>Bacteria</taxon>
        <taxon>Pseudomonadati</taxon>
        <taxon>Pseudomonadota</taxon>
        <taxon>Gammaproteobacteria</taxon>
        <taxon>Moraxellales</taxon>
        <taxon>Moraxellaceae</taxon>
        <taxon>Acinetobacter</taxon>
    </lineage>
</organism>
<dbReference type="AlphaFoldDB" id="A0A7S9H8Y3"/>
<evidence type="ECO:0000259" key="5">
    <source>
        <dbReference type="PROSITE" id="PS50977"/>
    </source>
</evidence>
<accession>A0A7S9H8Y3</accession>
<dbReference type="PANTHER" id="PTHR47506">
    <property type="entry name" value="TRANSCRIPTIONAL REGULATORY PROTEIN"/>
    <property type="match status" value="1"/>
</dbReference>
<keyword evidence="3" id="KW-0804">Transcription</keyword>
<gene>
    <name evidence="6" type="primary">nemR</name>
    <name evidence="6" type="ORF">E10B_00086</name>
</gene>
<keyword evidence="2 4" id="KW-0238">DNA-binding</keyword>